<evidence type="ECO:0000313" key="3">
    <source>
        <dbReference type="Proteomes" id="UP000279259"/>
    </source>
</evidence>
<sequence length="145" mass="15039">MDVFLAIAGIALGITTAVVAESSAAAARGLGAANAVVAALIALLNRTGVTSTLLWIDFRANEIRADLGELRARCSYHDPAPDQAIRDIRIALDELVDRRRALQTEVTTMAFMLFFGLGNVPAGSATSLRGHGPAALASEAAPLLG</sequence>
<dbReference type="EMBL" id="RSCD01000020">
    <property type="protein sequence ID" value="RSH85373.1"/>
    <property type="molecule type" value="Genomic_DNA"/>
</dbReference>
<gene>
    <name evidence="2" type="ORF">EHS25_004769</name>
</gene>
<proteinExistence type="predicted"/>
<reference evidence="2 3" key="1">
    <citation type="submission" date="2018-11" db="EMBL/GenBank/DDBJ databases">
        <title>Genome sequence of Saitozyma podzolica DSM 27192.</title>
        <authorList>
            <person name="Aliyu H."/>
            <person name="Gorte O."/>
            <person name="Ochsenreither K."/>
        </authorList>
    </citation>
    <scope>NUCLEOTIDE SEQUENCE [LARGE SCALE GENOMIC DNA]</scope>
    <source>
        <strain evidence="2 3">DSM 27192</strain>
    </source>
</reference>
<keyword evidence="1" id="KW-1133">Transmembrane helix</keyword>
<feature type="transmembrane region" description="Helical" evidence="1">
    <location>
        <begin position="36"/>
        <end position="56"/>
    </location>
</feature>
<dbReference type="AlphaFoldDB" id="A0A427Y2W2"/>
<name>A0A427Y2W2_9TREE</name>
<keyword evidence="1" id="KW-0472">Membrane</keyword>
<organism evidence="2 3">
    <name type="scientific">Saitozyma podzolica</name>
    <dbReference type="NCBI Taxonomy" id="1890683"/>
    <lineage>
        <taxon>Eukaryota</taxon>
        <taxon>Fungi</taxon>
        <taxon>Dikarya</taxon>
        <taxon>Basidiomycota</taxon>
        <taxon>Agaricomycotina</taxon>
        <taxon>Tremellomycetes</taxon>
        <taxon>Tremellales</taxon>
        <taxon>Trimorphomycetaceae</taxon>
        <taxon>Saitozyma</taxon>
    </lineage>
</organism>
<keyword evidence="1" id="KW-0812">Transmembrane</keyword>
<protein>
    <submittedName>
        <fullName evidence="2">Uncharacterized protein</fullName>
    </submittedName>
</protein>
<evidence type="ECO:0000256" key="1">
    <source>
        <dbReference type="SAM" id="Phobius"/>
    </source>
</evidence>
<keyword evidence="3" id="KW-1185">Reference proteome</keyword>
<dbReference type="Proteomes" id="UP000279259">
    <property type="component" value="Unassembled WGS sequence"/>
</dbReference>
<accession>A0A427Y2W2</accession>
<comment type="caution">
    <text evidence="2">The sequence shown here is derived from an EMBL/GenBank/DDBJ whole genome shotgun (WGS) entry which is preliminary data.</text>
</comment>
<evidence type="ECO:0000313" key="2">
    <source>
        <dbReference type="EMBL" id="RSH85373.1"/>
    </source>
</evidence>